<comment type="caution">
    <text evidence="1">The sequence shown here is derived from an EMBL/GenBank/DDBJ whole genome shotgun (WGS) entry which is preliminary data.</text>
</comment>
<dbReference type="EMBL" id="AKHW03002792">
    <property type="protein sequence ID" value="KYO37209.1"/>
    <property type="molecule type" value="Genomic_DNA"/>
</dbReference>
<name>A0A151NKK1_ALLMI</name>
<keyword evidence="2" id="KW-1185">Reference proteome</keyword>
<reference evidence="1 2" key="1">
    <citation type="journal article" date="2012" name="Genome Biol.">
        <title>Sequencing three crocodilian genomes to illuminate the evolution of archosaurs and amniotes.</title>
        <authorList>
            <person name="St John J.A."/>
            <person name="Braun E.L."/>
            <person name="Isberg S.R."/>
            <person name="Miles L.G."/>
            <person name="Chong A.Y."/>
            <person name="Gongora J."/>
            <person name="Dalzell P."/>
            <person name="Moran C."/>
            <person name="Bed'hom B."/>
            <person name="Abzhanov A."/>
            <person name="Burgess S.C."/>
            <person name="Cooksey A.M."/>
            <person name="Castoe T.A."/>
            <person name="Crawford N.G."/>
            <person name="Densmore L.D."/>
            <person name="Drew J.C."/>
            <person name="Edwards S.V."/>
            <person name="Faircloth B.C."/>
            <person name="Fujita M.K."/>
            <person name="Greenwold M.J."/>
            <person name="Hoffmann F.G."/>
            <person name="Howard J.M."/>
            <person name="Iguchi T."/>
            <person name="Janes D.E."/>
            <person name="Khan S.Y."/>
            <person name="Kohno S."/>
            <person name="de Koning A.J."/>
            <person name="Lance S.L."/>
            <person name="McCarthy F.M."/>
            <person name="McCormack J.E."/>
            <person name="Merchant M.E."/>
            <person name="Peterson D.G."/>
            <person name="Pollock D.D."/>
            <person name="Pourmand N."/>
            <person name="Raney B.J."/>
            <person name="Roessler K.A."/>
            <person name="Sanford J.R."/>
            <person name="Sawyer R.H."/>
            <person name="Schmidt C.J."/>
            <person name="Triplett E.W."/>
            <person name="Tuberville T.D."/>
            <person name="Venegas-Anaya M."/>
            <person name="Howard J.T."/>
            <person name="Jarvis E.D."/>
            <person name="Guillette L.J.Jr."/>
            <person name="Glenn T.C."/>
            <person name="Green R.E."/>
            <person name="Ray D.A."/>
        </authorList>
    </citation>
    <scope>NUCLEOTIDE SEQUENCE [LARGE SCALE GENOMIC DNA]</scope>
    <source>
        <strain evidence="1">KSC_2009_1</strain>
    </source>
</reference>
<protein>
    <submittedName>
        <fullName evidence="1">Uncharacterized protein</fullName>
    </submittedName>
</protein>
<evidence type="ECO:0000313" key="1">
    <source>
        <dbReference type="EMBL" id="KYO37209.1"/>
    </source>
</evidence>
<evidence type="ECO:0000313" key="2">
    <source>
        <dbReference type="Proteomes" id="UP000050525"/>
    </source>
</evidence>
<gene>
    <name evidence="1" type="ORF">Y1Q_0008915</name>
</gene>
<sequence>MTSSWNRLDGGGNEKPLELHPHLAVWMEALAVSESTPRSRETFFRPLLPRHGACALLNVTRQEIFPCCDPKKPLEVTVALMKNN</sequence>
<dbReference type="AlphaFoldDB" id="A0A151NKK1"/>
<organism evidence="1 2">
    <name type="scientific">Alligator mississippiensis</name>
    <name type="common">American alligator</name>
    <dbReference type="NCBI Taxonomy" id="8496"/>
    <lineage>
        <taxon>Eukaryota</taxon>
        <taxon>Metazoa</taxon>
        <taxon>Chordata</taxon>
        <taxon>Craniata</taxon>
        <taxon>Vertebrata</taxon>
        <taxon>Euteleostomi</taxon>
        <taxon>Archelosauria</taxon>
        <taxon>Archosauria</taxon>
        <taxon>Crocodylia</taxon>
        <taxon>Alligatoridae</taxon>
        <taxon>Alligatorinae</taxon>
        <taxon>Alligator</taxon>
    </lineage>
</organism>
<accession>A0A151NKK1</accession>
<dbReference type="Proteomes" id="UP000050525">
    <property type="component" value="Unassembled WGS sequence"/>
</dbReference>
<proteinExistence type="predicted"/>